<evidence type="ECO:0000256" key="1">
    <source>
        <dbReference type="SAM" id="Coils"/>
    </source>
</evidence>
<feature type="coiled-coil region" evidence="1">
    <location>
        <begin position="14"/>
        <end position="41"/>
    </location>
</feature>
<proteinExistence type="predicted"/>
<protein>
    <submittedName>
        <fullName evidence="4">Tape measure protein</fullName>
    </submittedName>
</protein>
<keyword evidence="1" id="KW-0175">Coiled coil</keyword>
<gene>
    <name evidence="4" type="ORF">QLH32_17605</name>
</gene>
<dbReference type="RefSeq" id="WP_283267338.1">
    <property type="nucleotide sequence ID" value="NZ_CP125669.1"/>
</dbReference>
<reference evidence="4 5" key="1">
    <citation type="submission" date="2023-05" db="EMBL/GenBank/DDBJ databases">
        <title>The complete genome of Acinetobacter sp. nov KCTC 92772.</title>
        <authorList>
            <person name="Zhou G."/>
        </authorList>
    </citation>
    <scope>NUCLEOTIDE SEQUENCE [LARGE SCALE GENOMIC DNA]</scope>
    <source>
        <strain evidence="4 5">KCTC 92772</strain>
    </source>
</reference>
<organism evidence="4 5">
    <name type="scientific">Acinetobacter corruptisaponis</name>
    <dbReference type="NCBI Taxonomy" id="3045147"/>
    <lineage>
        <taxon>Bacteria</taxon>
        <taxon>Pseudomonadati</taxon>
        <taxon>Pseudomonadota</taxon>
        <taxon>Gammaproteobacteria</taxon>
        <taxon>Moraxellales</taxon>
        <taxon>Moraxellaceae</taxon>
        <taxon>Acinetobacter</taxon>
    </lineage>
</organism>
<sequence length="1169" mass="127859">MSTTGVSFKIGTDNTEAKQAIKEFRDEFKALRNELKTAVTDIKIKFLADAAGLHSEISTIKNQIKSQIGLVEVDVKVKADNASIAASAAHIKSQLRTALGSVDIALNVSANQTALNADLLLIRNRVNAYFATGVAVRIVPTLTAADSAATRVRLQGLVNHSYQAKVGINLAYLNSQIALARTMLASLGSGLNINIDATASNLIHALNELKAEVIRLRTAMSSGGGGGLGGGAGANAGVLAGLSKQLAGLFAGYIGLTGAVAAFNKTISAQREFDILNAQLETATKSTENAKIAFAALQDFAKKTPYDLKQAVDGFTKLVNLGLTPSERALMSYGNTAASMGKDLMQFIEAVADASTSEFERLKEFGIKAKQEGDKVSLTFQGVTKTIGNNAKEIEEYLIKIGENEFAGAMAKRVDTLDGAIAGLKDNWNMLFLEISKSGVGDLVKESVKEASDEVEDFTDLLRSGAIQSALKGISSTFSIFSDGAISDLSDIGTSFSDLSKHMIETWKSTISELNTIGNTWTTVKALAQKAGVNVAAGVDIVSDPFNRRTTNQQKEDNRKGLLSAIDEEALNNWDGVSKGFDEAEKKRKAYQAKLEADRKKEQEDRLAQFKLKQDESTPKFDDKEAKKKADKEKSQFEQLSSAKYEYEKKLIDQQLKDNEQLYKDQQINFVDYTDTKSDLNQKLYNLETNYLSQLAAKSDQHERSLIAYKLKNVNIEAAARQNAMLQEFNEYMKDLEKRKQAILDIIDDNNIDINADDLEKSLWQVTKTFKKTKDQIDELRKALGEKLAVDFTLPSGVVVKLSHDLINDLQKQVDQQEINVKAKIKLDNKANKIQKEVDQTIGENDYFQRYGDIQANMNPMRRPQIEEEQRKIKLATIEQLKQKLIELQSLENSGVEGITEKVQNLNIAIKDLEATSLTSFESFRNDLATTAIEAAKSGLSNFFMDMVSGTKSVKDGLKDMARSFITAITQMVTQALASYAVISFLNFVPGGTAVLAAMDASARLQKGVAVIQTGTAVAEGVKAKENHGGGVSGIDGKDRVLNSLADIKPNEVLTVLEKGEEVLREDDPRHINNFNMNDHLAKLMPRSANTFYALTNPDSDFMQTVNNIDMRPQATANNNGGQSVVTKVINVFTEEQAMEHLASSAGERVQLNTIQRNIGAIKQMLADD</sequence>
<dbReference type="Proteomes" id="UP001229836">
    <property type="component" value="Chromosome"/>
</dbReference>
<keyword evidence="5" id="KW-1185">Reference proteome</keyword>
<dbReference type="Pfam" id="PF20155">
    <property type="entry name" value="TMP_3"/>
    <property type="match status" value="1"/>
</dbReference>
<name>A0ABY8S261_9GAMM</name>
<dbReference type="EMBL" id="CP125669">
    <property type="protein sequence ID" value="WHP05795.1"/>
    <property type="molecule type" value="Genomic_DNA"/>
</dbReference>
<evidence type="ECO:0000256" key="2">
    <source>
        <dbReference type="SAM" id="MobiDB-lite"/>
    </source>
</evidence>
<evidence type="ECO:0000313" key="4">
    <source>
        <dbReference type="EMBL" id="WHP05795.1"/>
    </source>
</evidence>
<feature type="region of interest" description="Disordered" evidence="2">
    <location>
        <begin position="595"/>
        <end position="635"/>
    </location>
</feature>
<dbReference type="InterPro" id="IPR013491">
    <property type="entry name" value="Tape_meas_N"/>
</dbReference>
<evidence type="ECO:0000259" key="3">
    <source>
        <dbReference type="Pfam" id="PF20155"/>
    </source>
</evidence>
<accession>A0ABY8S261</accession>
<evidence type="ECO:0000313" key="5">
    <source>
        <dbReference type="Proteomes" id="UP001229836"/>
    </source>
</evidence>
<feature type="domain" description="Tape measure protein N-terminal" evidence="3">
    <location>
        <begin position="267"/>
        <end position="436"/>
    </location>
</feature>